<name>A0ABQ2B1A8_9MICC</name>
<evidence type="ECO:0000313" key="3">
    <source>
        <dbReference type="Proteomes" id="UP000643279"/>
    </source>
</evidence>
<evidence type="ECO:0008006" key="4">
    <source>
        <dbReference type="Google" id="ProtNLM"/>
    </source>
</evidence>
<evidence type="ECO:0000256" key="1">
    <source>
        <dbReference type="SAM" id="SignalP"/>
    </source>
</evidence>
<keyword evidence="1" id="KW-0732">Signal</keyword>
<evidence type="ECO:0000313" key="2">
    <source>
        <dbReference type="EMBL" id="GGI00977.1"/>
    </source>
</evidence>
<organism evidence="2 3">
    <name type="scientific">Arthrobacter liuii</name>
    <dbReference type="NCBI Taxonomy" id="1476996"/>
    <lineage>
        <taxon>Bacteria</taxon>
        <taxon>Bacillati</taxon>
        <taxon>Actinomycetota</taxon>
        <taxon>Actinomycetes</taxon>
        <taxon>Micrococcales</taxon>
        <taxon>Micrococcaceae</taxon>
        <taxon>Arthrobacter</taxon>
    </lineage>
</organism>
<gene>
    <name evidence="2" type="ORF">GCM10007170_39370</name>
</gene>
<reference evidence="3" key="1">
    <citation type="journal article" date="2019" name="Int. J. Syst. Evol. Microbiol.">
        <title>The Global Catalogue of Microorganisms (GCM) 10K type strain sequencing project: providing services to taxonomists for standard genome sequencing and annotation.</title>
        <authorList>
            <consortium name="The Broad Institute Genomics Platform"/>
            <consortium name="The Broad Institute Genome Sequencing Center for Infectious Disease"/>
            <person name="Wu L."/>
            <person name="Ma J."/>
        </authorList>
    </citation>
    <scope>NUCLEOTIDE SEQUENCE [LARGE SCALE GENOMIC DNA]</scope>
    <source>
        <strain evidence="3">CGMCC 1.12778</strain>
    </source>
</reference>
<protein>
    <recommendedName>
        <fullName evidence="4">DUF732 domain-containing protein</fullName>
    </recommendedName>
</protein>
<keyword evidence="3" id="KW-1185">Reference proteome</keyword>
<sequence>MTTPTGPRGTFWKGAAVSATVTLLVSAGVAAAVISAVQSAQPAPVAAVTTTATASVPGPTVTVPGPERTVTVASPAETVIAPDPATAVALQTCRTAVTAGGKALKEAIDDSSIEQNAILNEIRTGDSSALYAADARLKQVGPGEVADIQAFAAARDACLSGR</sequence>
<dbReference type="EMBL" id="BMFW01000030">
    <property type="protein sequence ID" value="GGI00977.1"/>
    <property type="molecule type" value="Genomic_DNA"/>
</dbReference>
<proteinExistence type="predicted"/>
<accession>A0ABQ2B1A8</accession>
<feature type="signal peptide" evidence="1">
    <location>
        <begin position="1"/>
        <end position="32"/>
    </location>
</feature>
<feature type="chain" id="PRO_5046107867" description="DUF732 domain-containing protein" evidence="1">
    <location>
        <begin position="33"/>
        <end position="162"/>
    </location>
</feature>
<comment type="caution">
    <text evidence="2">The sequence shown here is derived from an EMBL/GenBank/DDBJ whole genome shotgun (WGS) entry which is preliminary data.</text>
</comment>
<dbReference type="Proteomes" id="UP000643279">
    <property type="component" value="Unassembled WGS sequence"/>
</dbReference>